<sequence>MNKNVESTTNHVYSQSPGNIVSDMDGDKVMLSVHNGKYYNLGELGGAIWDLIKEPLTFQQLVETLRSQYEVDQTECEEQVTDFLSKLKKDGLITIEDKVDA</sequence>
<reference evidence="1 2" key="1">
    <citation type="submission" date="2019-03" db="EMBL/GenBank/DDBJ databases">
        <title>Complete genome sequence of Paenisporosarcina antarctica CGMCC 1.6503T.</title>
        <authorList>
            <person name="Rong J.-C."/>
            <person name="Chi N.-Y."/>
            <person name="Zhang Q.-F."/>
        </authorList>
    </citation>
    <scope>NUCLEOTIDE SEQUENCE [LARGE SCALE GENOMIC DNA]</scope>
    <source>
        <strain evidence="1 2">CGMCC 1.6503</strain>
    </source>
</reference>
<dbReference type="Proteomes" id="UP000294292">
    <property type="component" value="Chromosome"/>
</dbReference>
<dbReference type="Gene3D" id="1.10.10.1150">
    <property type="entry name" value="Coenzyme PQQ synthesis protein D (PqqD)"/>
    <property type="match status" value="1"/>
</dbReference>
<dbReference type="NCBIfam" id="NF033536">
    <property type="entry name" value="lasso_PqqD_Bac"/>
    <property type="match status" value="1"/>
</dbReference>
<dbReference type="Pfam" id="PF05402">
    <property type="entry name" value="PqqD"/>
    <property type="match status" value="1"/>
</dbReference>
<dbReference type="RefSeq" id="WP_134210563.1">
    <property type="nucleotide sequence ID" value="NZ_CP038015.1"/>
</dbReference>
<dbReference type="OrthoDB" id="1495225at2"/>
<protein>
    <submittedName>
        <fullName evidence="1">Lasso peptide biosynthesis PqqD family chaperone</fullName>
    </submittedName>
</protein>
<evidence type="ECO:0000313" key="2">
    <source>
        <dbReference type="Proteomes" id="UP000294292"/>
    </source>
</evidence>
<keyword evidence="2" id="KW-1185">Reference proteome</keyword>
<dbReference type="AlphaFoldDB" id="A0A4P7A090"/>
<organism evidence="1 2">
    <name type="scientific">Paenisporosarcina antarctica</name>
    <dbReference type="NCBI Taxonomy" id="417367"/>
    <lineage>
        <taxon>Bacteria</taxon>
        <taxon>Bacillati</taxon>
        <taxon>Bacillota</taxon>
        <taxon>Bacilli</taxon>
        <taxon>Bacillales</taxon>
        <taxon>Caryophanaceae</taxon>
        <taxon>Paenisporosarcina</taxon>
    </lineage>
</organism>
<evidence type="ECO:0000313" key="1">
    <source>
        <dbReference type="EMBL" id="QBP41994.1"/>
    </source>
</evidence>
<dbReference type="InterPro" id="IPR008792">
    <property type="entry name" value="PQQD"/>
</dbReference>
<dbReference type="EMBL" id="CP038015">
    <property type="protein sequence ID" value="QBP41994.1"/>
    <property type="molecule type" value="Genomic_DNA"/>
</dbReference>
<accession>A0A4P7A090</accession>
<dbReference type="KEGG" id="panc:E2636_12910"/>
<dbReference type="InterPro" id="IPR041881">
    <property type="entry name" value="PqqD_sf"/>
</dbReference>
<name>A0A4P7A090_9BACL</name>
<gene>
    <name evidence="1" type="ORF">E2636_12910</name>
</gene>
<proteinExistence type="predicted"/>